<comment type="caution">
    <text evidence="10">The sequence shown here is derived from an EMBL/GenBank/DDBJ whole genome shotgun (WGS) entry which is preliminary data.</text>
</comment>
<keyword evidence="11" id="KW-1185">Reference proteome</keyword>
<organism evidence="10 11">
    <name type="scientific">Tsukamurella sputi</name>
    <dbReference type="NCBI Taxonomy" id="2591848"/>
    <lineage>
        <taxon>Bacteria</taxon>
        <taxon>Bacillati</taxon>
        <taxon>Actinomycetota</taxon>
        <taxon>Actinomycetes</taxon>
        <taxon>Mycobacteriales</taxon>
        <taxon>Tsukamurellaceae</taxon>
        <taxon>Tsukamurella</taxon>
    </lineage>
</organism>
<dbReference type="RefSeq" id="WP_146434192.1">
    <property type="nucleotide sequence ID" value="NZ_VIGV01000003.1"/>
</dbReference>
<proteinExistence type="inferred from homology"/>
<comment type="cofactor">
    <cofactor evidence="2">
        <name>Mg(2+)</name>
        <dbReference type="ChEBI" id="CHEBI:18420"/>
    </cofactor>
</comment>
<evidence type="ECO:0000256" key="7">
    <source>
        <dbReference type="ARBA" id="ARBA00023211"/>
    </source>
</evidence>
<dbReference type="InterPro" id="IPR020476">
    <property type="entry name" value="Nudix_hydrolase"/>
</dbReference>
<dbReference type="PANTHER" id="PTHR12992:SF11">
    <property type="entry name" value="MITOCHONDRIAL COENZYME A DIPHOSPHATASE NUDT8"/>
    <property type="match status" value="1"/>
</dbReference>
<dbReference type="SUPFAM" id="SSF55811">
    <property type="entry name" value="Nudix"/>
    <property type="match status" value="1"/>
</dbReference>
<evidence type="ECO:0000256" key="5">
    <source>
        <dbReference type="ARBA" id="ARBA00022801"/>
    </source>
</evidence>
<gene>
    <name evidence="10" type="ORF">FK268_11855</name>
</gene>
<dbReference type="EMBL" id="VIGV01000003">
    <property type="protein sequence ID" value="TWS24289.1"/>
    <property type="molecule type" value="Genomic_DNA"/>
</dbReference>
<comment type="similarity">
    <text evidence="3 8">Belongs to the Nudix hydrolase family.</text>
</comment>
<dbReference type="GO" id="GO:0046872">
    <property type="term" value="F:metal ion binding"/>
    <property type="evidence" value="ECO:0007669"/>
    <property type="project" value="UniProtKB-KW"/>
</dbReference>
<evidence type="ECO:0000256" key="2">
    <source>
        <dbReference type="ARBA" id="ARBA00001946"/>
    </source>
</evidence>
<name>A0A5C5RMJ7_9ACTN</name>
<dbReference type="PANTHER" id="PTHR12992">
    <property type="entry name" value="NUDIX HYDROLASE"/>
    <property type="match status" value="1"/>
</dbReference>
<reference evidence="10 11" key="2">
    <citation type="submission" date="2019-08" db="EMBL/GenBank/DDBJ databases">
        <title>Tsukamurella conjunctivitidis sp. nov., Tsukamurella assacharolytica sp. nov. and Tsukamurella sputae sp. nov. isolated from patients with conjunctivitis, bacteraemia (lymphoma) and respiratory infection (sputum) in Hong Kong.</title>
        <authorList>
            <person name="Fok K.M.N."/>
            <person name="Fong J.Y.H."/>
        </authorList>
    </citation>
    <scope>NUCLEOTIDE SEQUENCE [LARGE SCALE GENOMIC DNA]</scope>
    <source>
        <strain evidence="10 11">HKU70</strain>
    </source>
</reference>
<dbReference type="InterPro" id="IPR045121">
    <property type="entry name" value="CoAse"/>
</dbReference>
<evidence type="ECO:0000256" key="1">
    <source>
        <dbReference type="ARBA" id="ARBA00001936"/>
    </source>
</evidence>
<evidence type="ECO:0000313" key="10">
    <source>
        <dbReference type="EMBL" id="TWS24289.1"/>
    </source>
</evidence>
<reference evidence="10 11" key="1">
    <citation type="submission" date="2019-06" db="EMBL/GenBank/DDBJ databases">
        <authorList>
            <person name="Teng J.L.L."/>
            <person name="Lee H.H."/>
            <person name="Lau S.K.P."/>
            <person name="Woo P.C.Y."/>
        </authorList>
    </citation>
    <scope>NUCLEOTIDE SEQUENCE [LARGE SCALE GENOMIC DNA]</scope>
    <source>
        <strain evidence="10 11">HKU70</strain>
    </source>
</reference>
<evidence type="ECO:0000259" key="9">
    <source>
        <dbReference type="PROSITE" id="PS51462"/>
    </source>
</evidence>
<dbReference type="Pfam" id="PF00293">
    <property type="entry name" value="NUDIX"/>
    <property type="match status" value="1"/>
</dbReference>
<keyword evidence="4" id="KW-0479">Metal-binding</keyword>
<dbReference type="PROSITE" id="PS00893">
    <property type="entry name" value="NUDIX_BOX"/>
    <property type="match status" value="1"/>
</dbReference>
<dbReference type="AlphaFoldDB" id="A0A5C5RMJ7"/>
<evidence type="ECO:0000256" key="3">
    <source>
        <dbReference type="ARBA" id="ARBA00005582"/>
    </source>
</evidence>
<protein>
    <submittedName>
        <fullName evidence="10">CoA pyrophosphatase</fullName>
    </submittedName>
</protein>
<dbReference type="InterPro" id="IPR000086">
    <property type="entry name" value="NUDIX_hydrolase_dom"/>
</dbReference>
<keyword evidence="5 8" id="KW-0378">Hydrolase</keyword>
<dbReference type="Proteomes" id="UP000319792">
    <property type="component" value="Unassembled WGS sequence"/>
</dbReference>
<feature type="domain" description="Nudix hydrolase" evidence="9">
    <location>
        <begin position="32"/>
        <end position="167"/>
    </location>
</feature>
<dbReference type="OrthoDB" id="9804442at2"/>
<keyword evidence="7" id="KW-0464">Manganese</keyword>
<comment type="cofactor">
    <cofactor evidence="1">
        <name>Mn(2+)</name>
        <dbReference type="ChEBI" id="CHEBI:29035"/>
    </cofactor>
</comment>
<dbReference type="InterPro" id="IPR015797">
    <property type="entry name" value="NUDIX_hydrolase-like_dom_sf"/>
</dbReference>
<keyword evidence="6" id="KW-0460">Magnesium</keyword>
<evidence type="ECO:0000256" key="8">
    <source>
        <dbReference type="RuleBase" id="RU003476"/>
    </source>
</evidence>
<dbReference type="PROSITE" id="PS51462">
    <property type="entry name" value="NUDIX"/>
    <property type="match status" value="1"/>
</dbReference>
<sequence>MTPRTTVTVERARARVASFDRVTAASDTGAQGLRRAAVCLAIVGDGETGTGVLLTMRSATLRGNPAQYALPGGKLDPGETVEQAALRELHEELGLRLPPGAVLGLLDDFVTVSGFVITPVVMWAGAPDPLAPNPDEVDEAYVVGLDEVDAECRIIDSDVGPVFQWPFRGDHVHAPTAAILHQFREVVLHGRTTRVGHLGQPRFTWT</sequence>
<dbReference type="Gene3D" id="3.90.79.10">
    <property type="entry name" value="Nucleoside Triphosphate Pyrophosphohydrolase"/>
    <property type="match status" value="1"/>
</dbReference>
<dbReference type="InterPro" id="IPR020084">
    <property type="entry name" value="NUDIX_hydrolase_CS"/>
</dbReference>
<accession>A0A5C5RMJ7</accession>
<evidence type="ECO:0000256" key="4">
    <source>
        <dbReference type="ARBA" id="ARBA00022723"/>
    </source>
</evidence>
<dbReference type="CDD" id="cd03426">
    <property type="entry name" value="NUDIX_CoAse_Nudt7"/>
    <property type="match status" value="1"/>
</dbReference>
<evidence type="ECO:0000256" key="6">
    <source>
        <dbReference type="ARBA" id="ARBA00022842"/>
    </source>
</evidence>
<evidence type="ECO:0000313" key="11">
    <source>
        <dbReference type="Proteomes" id="UP000319792"/>
    </source>
</evidence>
<dbReference type="PRINTS" id="PR00502">
    <property type="entry name" value="NUDIXFAMILY"/>
</dbReference>
<dbReference type="GO" id="GO:0010945">
    <property type="term" value="F:coenzyme A diphosphatase activity"/>
    <property type="evidence" value="ECO:0007669"/>
    <property type="project" value="InterPro"/>
</dbReference>